<sequence length="197" mass="21049">MLPARIRGLRAVGDDSRNKATISEAPEQSPASFLPAEGQALLAELLDPAERGSRGEGWVAAQVAALALVLFPPGVLRTLVNDFGVVLMVAGAVLIVGGVADIRLENLTPLPKPRPGGKLVTSGVYSYVRHPMYAGLLAFAFGLAAFTGDEARAAMAVALAVILSLKVDYEERELEAAHPNDFPPYRERVKKFIPFIF</sequence>
<accession>A0AAW1S0F7</accession>
<evidence type="ECO:0008006" key="12">
    <source>
        <dbReference type="Google" id="ProtNLM"/>
    </source>
</evidence>
<gene>
    <name evidence="10" type="ORF">WJX81_004824</name>
</gene>
<evidence type="ECO:0000256" key="2">
    <source>
        <dbReference type="ARBA" id="ARBA00022516"/>
    </source>
</evidence>
<dbReference type="GO" id="GO:0008654">
    <property type="term" value="P:phospholipid biosynthetic process"/>
    <property type="evidence" value="ECO:0007669"/>
    <property type="project" value="UniProtKB-KW"/>
</dbReference>
<protein>
    <recommendedName>
        <fullName evidence="12">Isoprenylcysteine carboxylmethyltransferase family protein</fullName>
    </recommendedName>
</protein>
<evidence type="ECO:0000256" key="4">
    <source>
        <dbReference type="ARBA" id="ARBA00022989"/>
    </source>
</evidence>
<keyword evidence="5" id="KW-0443">Lipid metabolism</keyword>
<evidence type="ECO:0000256" key="6">
    <source>
        <dbReference type="ARBA" id="ARBA00023136"/>
    </source>
</evidence>
<dbReference type="Gene3D" id="1.20.120.1630">
    <property type="match status" value="1"/>
</dbReference>
<dbReference type="GO" id="GO:0005783">
    <property type="term" value="C:endoplasmic reticulum"/>
    <property type="evidence" value="ECO:0007669"/>
    <property type="project" value="TreeGrafter"/>
</dbReference>
<feature type="transmembrane region" description="Helical" evidence="9">
    <location>
        <begin position="57"/>
        <end position="76"/>
    </location>
</feature>
<keyword evidence="4 9" id="KW-1133">Transmembrane helix</keyword>
<evidence type="ECO:0000256" key="9">
    <source>
        <dbReference type="SAM" id="Phobius"/>
    </source>
</evidence>
<keyword evidence="11" id="KW-1185">Reference proteome</keyword>
<evidence type="ECO:0000256" key="1">
    <source>
        <dbReference type="ARBA" id="ARBA00004127"/>
    </source>
</evidence>
<dbReference type="GO" id="GO:0004671">
    <property type="term" value="F:protein C-terminal S-isoprenylcysteine carboxyl O-methyltransferase activity"/>
    <property type="evidence" value="ECO:0007669"/>
    <property type="project" value="TreeGrafter"/>
</dbReference>
<dbReference type="InterPro" id="IPR007318">
    <property type="entry name" value="Phopholipid_MeTrfase"/>
</dbReference>
<comment type="caution">
    <text evidence="10">The sequence shown here is derived from an EMBL/GenBank/DDBJ whole genome shotgun (WGS) entry which is preliminary data.</text>
</comment>
<evidence type="ECO:0000256" key="3">
    <source>
        <dbReference type="ARBA" id="ARBA00022692"/>
    </source>
</evidence>
<keyword evidence="3 9" id="KW-0812">Transmembrane</keyword>
<dbReference type="PANTHER" id="PTHR12714">
    <property type="entry name" value="PROTEIN-S ISOPRENYLCYSTEINE O-METHYLTRANSFERASE"/>
    <property type="match status" value="1"/>
</dbReference>
<keyword evidence="2" id="KW-0444">Lipid biosynthesis</keyword>
<evidence type="ECO:0000313" key="11">
    <source>
        <dbReference type="Proteomes" id="UP001445335"/>
    </source>
</evidence>
<keyword evidence="6 9" id="KW-0472">Membrane</keyword>
<keyword evidence="7" id="KW-0594">Phospholipid biosynthesis</keyword>
<dbReference type="EMBL" id="JALJOU010000016">
    <property type="protein sequence ID" value="KAK9839480.1"/>
    <property type="molecule type" value="Genomic_DNA"/>
</dbReference>
<name>A0AAW1S0F7_9CHLO</name>
<keyword evidence="8" id="KW-1208">Phospholipid metabolism</keyword>
<reference evidence="10 11" key="1">
    <citation type="journal article" date="2024" name="Nat. Commun.">
        <title>Phylogenomics reveals the evolutionary origins of lichenization in chlorophyte algae.</title>
        <authorList>
            <person name="Puginier C."/>
            <person name="Libourel C."/>
            <person name="Otte J."/>
            <person name="Skaloud P."/>
            <person name="Haon M."/>
            <person name="Grisel S."/>
            <person name="Petersen M."/>
            <person name="Berrin J.G."/>
            <person name="Delaux P.M."/>
            <person name="Dal Grande F."/>
            <person name="Keller J."/>
        </authorList>
    </citation>
    <scope>NUCLEOTIDE SEQUENCE [LARGE SCALE GENOMIC DNA]</scope>
    <source>
        <strain evidence="10 11">SAG 245.80</strain>
    </source>
</reference>
<proteinExistence type="predicted"/>
<dbReference type="Proteomes" id="UP001445335">
    <property type="component" value="Unassembled WGS sequence"/>
</dbReference>
<dbReference type="AlphaFoldDB" id="A0AAW1S0F7"/>
<feature type="transmembrane region" description="Helical" evidence="9">
    <location>
        <begin position="83"/>
        <end position="104"/>
    </location>
</feature>
<evidence type="ECO:0000256" key="8">
    <source>
        <dbReference type="ARBA" id="ARBA00023264"/>
    </source>
</evidence>
<dbReference type="PANTHER" id="PTHR12714:SF26">
    <property type="entry name" value="ISOPRENYLCYSTEINE CARBOXYLMETHYLTRANSFERASE FAMILY PROTEIN"/>
    <property type="match status" value="1"/>
</dbReference>
<dbReference type="Pfam" id="PF04191">
    <property type="entry name" value="PEMT"/>
    <property type="match status" value="1"/>
</dbReference>
<organism evidence="10 11">
    <name type="scientific">Elliptochloris bilobata</name>
    <dbReference type="NCBI Taxonomy" id="381761"/>
    <lineage>
        <taxon>Eukaryota</taxon>
        <taxon>Viridiplantae</taxon>
        <taxon>Chlorophyta</taxon>
        <taxon>core chlorophytes</taxon>
        <taxon>Trebouxiophyceae</taxon>
        <taxon>Trebouxiophyceae incertae sedis</taxon>
        <taxon>Elliptochloris clade</taxon>
        <taxon>Elliptochloris</taxon>
    </lineage>
</organism>
<evidence type="ECO:0000313" key="10">
    <source>
        <dbReference type="EMBL" id="KAK9839480.1"/>
    </source>
</evidence>
<evidence type="ECO:0000256" key="7">
    <source>
        <dbReference type="ARBA" id="ARBA00023209"/>
    </source>
</evidence>
<evidence type="ECO:0000256" key="5">
    <source>
        <dbReference type="ARBA" id="ARBA00023098"/>
    </source>
</evidence>
<comment type="subcellular location">
    <subcellularLocation>
        <location evidence="1">Endomembrane system</location>
        <topology evidence="1">Multi-pass membrane protein</topology>
    </subcellularLocation>
</comment>
<feature type="transmembrane region" description="Helical" evidence="9">
    <location>
        <begin position="124"/>
        <end position="146"/>
    </location>
</feature>